<dbReference type="AlphaFoldDB" id="A0A8J8MR01"/>
<evidence type="ECO:0000313" key="3">
    <source>
        <dbReference type="Proteomes" id="UP000679284"/>
    </source>
</evidence>
<reference evidence="2" key="1">
    <citation type="submission" date="2020-01" db="EMBL/GenBank/DDBJ databases">
        <authorList>
            <person name="Yang Y."/>
            <person name="Kwon Y.M."/>
        </authorList>
    </citation>
    <scope>NUCLEOTIDE SEQUENCE</scope>
    <source>
        <strain evidence="2">PG104</strain>
    </source>
</reference>
<dbReference type="RefSeq" id="WP_211784321.1">
    <property type="nucleotide sequence ID" value="NZ_CP047289.1"/>
</dbReference>
<sequence>MLDFLRRSARWLGTAEYTILMGAVWLGPMPIPVFRISGNEASRMTVLILLWAFTTALTLAAMALGPLPSPATVAHWIGI</sequence>
<accession>A0A8J8MR01</accession>
<name>A0A8J8MR01_9RHOB</name>
<organism evidence="2 3">
    <name type="scientific">Falsirhodobacter algicola</name>
    <dbReference type="NCBI Taxonomy" id="2692330"/>
    <lineage>
        <taxon>Bacteria</taxon>
        <taxon>Pseudomonadati</taxon>
        <taxon>Pseudomonadota</taxon>
        <taxon>Alphaproteobacteria</taxon>
        <taxon>Rhodobacterales</taxon>
        <taxon>Paracoccaceae</taxon>
        <taxon>Falsirhodobacter</taxon>
    </lineage>
</organism>
<keyword evidence="1" id="KW-0812">Transmembrane</keyword>
<dbReference type="EMBL" id="CP047289">
    <property type="protein sequence ID" value="QUS35071.1"/>
    <property type="molecule type" value="Genomic_DNA"/>
</dbReference>
<gene>
    <name evidence="2" type="ORF">GR316_01545</name>
</gene>
<proteinExistence type="predicted"/>
<keyword evidence="1" id="KW-0472">Membrane</keyword>
<protein>
    <submittedName>
        <fullName evidence="2">Uncharacterized protein</fullName>
    </submittedName>
</protein>
<dbReference type="Proteomes" id="UP000679284">
    <property type="component" value="Chromosome"/>
</dbReference>
<evidence type="ECO:0000313" key="2">
    <source>
        <dbReference type="EMBL" id="QUS35071.1"/>
    </source>
</evidence>
<evidence type="ECO:0000256" key="1">
    <source>
        <dbReference type="SAM" id="Phobius"/>
    </source>
</evidence>
<feature type="transmembrane region" description="Helical" evidence="1">
    <location>
        <begin position="46"/>
        <end position="67"/>
    </location>
</feature>
<keyword evidence="3" id="KW-1185">Reference proteome</keyword>
<keyword evidence="1" id="KW-1133">Transmembrane helix</keyword>
<dbReference type="KEGG" id="fap:GR316_01545"/>
<feature type="transmembrane region" description="Helical" evidence="1">
    <location>
        <begin position="15"/>
        <end position="34"/>
    </location>
</feature>